<dbReference type="GO" id="GO:0047324">
    <property type="term" value="F:phosphoenolpyruvate-glycerone phosphotransferase activity"/>
    <property type="evidence" value="ECO:0007669"/>
    <property type="project" value="UniProtKB-EC"/>
</dbReference>
<dbReference type="GO" id="GO:0009401">
    <property type="term" value="P:phosphoenolpyruvate-dependent sugar phosphotransferase system"/>
    <property type="evidence" value="ECO:0007669"/>
    <property type="project" value="InterPro"/>
</dbReference>
<comment type="function">
    <text evidence="3">General (non sugar-specific) component of the phosphoenolpyruvate-dependent sugar phosphotransferase system (sugar PTS). This major carbohydrate active-transport system catalyzes the phosphorylation of incoming sugar substrates concomitantly with their translocation across the cell membrane. The phosphoryl group from phosphoenolpyruvate (PEP) is transferred to the phosphoryl carrier protein HPr by enzyme I. Phospho-HPr then transfers it to the PTS EIIA domain.</text>
</comment>
<comment type="subunit">
    <text evidence="7">Homodimer. The dihydroxyacetone kinase complex is composed of a homodimer of DhaM, a homodimer of DhaK and the subunit DhaL.</text>
</comment>
<protein>
    <recommendedName>
        <fullName evidence="5">Phosphocarrier protein HPr</fullName>
        <ecNumber evidence="4">2.7.1.121</ecNumber>
    </recommendedName>
</protein>
<accession>A0A5J6L2C9</accession>
<organism evidence="11 12">
    <name type="scientific">Microbacterium lushaniae</name>
    <dbReference type="NCBI Taxonomy" id="2614639"/>
    <lineage>
        <taxon>Bacteria</taxon>
        <taxon>Bacillati</taxon>
        <taxon>Actinomycetota</taxon>
        <taxon>Actinomycetes</taxon>
        <taxon>Micrococcales</taxon>
        <taxon>Microbacteriaceae</taxon>
        <taxon>Microbacterium</taxon>
    </lineage>
</organism>
<dbReference type="EC" id="2.7.1.121" evidence="4"/>
<dbReference type="Pfam" id="PF03610">
    <property type="entry name" value="EIIA-man"/>
    <property type="match status" value="1"/>
</dbReference>
<evidence type="ECO:0000256" key="4">
    <source>
        <dbReference type="ARBA" id="ARBA00012095"/>
    </source>
</evidence>
<dbReference type="InterPro" id="IPR004701">
    <property type="entry name" value="PTS_EIIA_man-typ"/>
</dbReference>
<dbReference type="InterPro" id="IPR000032">
    <property type="entry name" value="HPr-like"/>
</dbReference>
<evidence type="ECO:0000256" key="3">
    <source>
        <dbReference type="ARBA" id="ARBA00003681"/>
    </source>
</evidence>
<dbReference type="InterPro" id="IPR036662">
    <property type="entry name" value="PTS_EIIA_man-typ_sf"/>
</dbReference>
<dbReference type="Gene3D" id="3.40.50.510">
    <property type="entry name" value="Phosphotransferase system, mannose-type IIA component"/>
    <property type="match status" value="1"/>
</dbReference>
<feature type="region of interest" description="Disordered" evidence="8">
    <location>
        <begin position="131"/>
        <end position="160"/>
    </location>
</feature>
<dbReference type="PANTHER" id="PTHR38594:SF1">
    <property type="entry name" value="PEP-DEPENDENT DIHYDROXYACETONE KINASE, PHOSPHORYL DONOR SUBUNIT DHAM"/>
    <property type="match status" value="1"/>
</dbReference>
<dbReference type="Pfam" id="PF00381">
    <property type="entry name" value="PTS-HPr"/>
    <property type="match status" value="1"/>
</dbReference>
<dbReference type="EMBL" id="CP044232">
    <property type="protein sequence ID" value="QEW02617.1"/>
    <property type="molecule type" value="Genomic_DNA"/>
</dbReference>
<dbReference type="PANTHER" id="PTHR38594">
    <property type="entry name" value="PEP-DEPENDENT DIHYDROXYACETONE KINASE, PHOSPHORYL DONOR SUBUNIT DHAM"/>
    <property type="match status" value="1"/>
</dbReference>
<dbReference type="SUPFAM" id="SSF53062">
    <property type="entry name" value="PTS system fructose IIA component-like"/>
    <property type="match status" value="1"/>
</dbReference>
<dbReference type="Gene3D" id="3.30.1340.10">
    <property type="entry name" value="HPr-like"/>
    <property type="match status" value="1"/>
</dbReference>
<dbReference type="PROSITE" id="PS51096">
    <property type="entry name" value="PTS_EIIA_TYPE_4"/>
    <property type="match status" value="1"/>
</dbReference>
<keyword evidence="6" id="KW-0808">Transferase</keyword>
<proteinExistence type="predicted"/>
<feature type="compositionally biased region" description="Low complexity" evidence="8">
    <location>
        <begin position="141"/>
        <end position="157"/>
    </location>
</feature>
<dbReference type="InterPro" id="IPR035895">
    <property type="entry name" value="HPr-like_sf"/>
</dbReference>
<evidence type="ECO:0000256" key="1">
    <source>
        <dbReference type="ARBA" id="ARBA00001113"/>
    </source>
</evidence>
<evidence type="ECO:0000256" key="2">
    <source>
        <dbReference type="ARBA" id="ARBA00002788"/>
    </source>
</evidence>
<evidence type="ECO:0000256" key="6">
    <source>
        <dbReference type="ARBA" id="ARBA00022679"/>
    </source>
</evidence>
<comment type="function">
    <text evidence="2">Component of the dihydroxyacetone kinase complex, which is responsible for the phosphoenolpyruvate (PEP)-dependent phosphorylation of dihydroxyacetone. DhaM serves as the phosphoryl donor. Is phosphorylated by phosphoenolpyruvate in an EI- and HPr-dependent reaction, and a phosphorelay system on histidine residues finally leads to phosphoryl transfer to DhaL and dihydroxyacetone.</text>
</comment>
<evidence type="ECO:0000313" key="12">
    <source>
        <dbReference type="Proteomes" id="UP000325516"/>
    </source>
</evidence>
<dbReference type="InterPro" id="IPR012844">
    <property type="entry name" value="DhaM_N"/>
</dbReference>
<dbReference type="PRINTS" id="PR00107">
    <property type="entry name" value="PHOSPHOCPHPR"/>
</dbReference>
<name>A0A5J6L2C9_9MICO</name>
<evidence type="ECO:0000259" key="9">
    <source>
        <dbReference type="PROSITE" id="PS51096"/>
    </source>
</evidence>
<dbReference type="NCBIfam" id="TIGR02364">
    <property type="entry name" value="dha_pts"/>
    <property type="match status" value="1"/>
</dbReference>
<dbReference type="GO" id="GO:0019563">
    <property type="term" value="P:glycerol catabolic process"/>
    <property type="evidence" value="ECO:0007669"/>
    <property type="project" value="InterPro"/>
</dbReference>
<dbReference type="Proteomes" id="UP000325516">
    <property type="component" value="Chromosome"/>
</dbReference>
<evidence type="ECO:0000256" key="7">
    <source>
        <dbReference type="ARBA" id="ARBA00046577"/>
    </source>
</evidence>
<gene>
    <name evidence="11" type="ORF">F6J85_05530</name>
</gene>
<dbReference type="InterPro" id="IPR001020">
    <property type="entry name" value="PTS_HPr_His_P_site"/>
</dbReference>
<evidence type="ECO:0000313" key="11">
    <source>
        <dbReference type="EMBL" id="QEW02617.1"/>
    </source>
</evidence>
<evidence type="ECO:0000256" key="5">
    <source>
        <dbReference type="ARBA" id="ARBA00020422"/>
    </source>
</evidence>
<evidence type="ECO:0000259" key="10">
    <source>
        <dbReference type="PROSITE" id="PS51350"/>
    </source>
</evidence>
<dbReference type="InterPro" id="IPR039643">
    <property type="entry name" value="DhaM"/>
</dbReference>
<feature type="domain" description="PTS EIIA type-4" evidence="9">
    <location>
        <begin position="1"/>
        <end position="131"/>
    </location>
</feature>
<evidence type="ECO:0000256" key="8">
    <source>
        <dbReference type="SAM" id="MobiDB-lite"/>
    </source>
</evidence>
<dbReference type="AlphaFoldDB" id="A0A5J6L2C9"/>
<dbReference type="CDD" id="cd00367">
    <property type="entry name" value="PTS-HPr_like"/>
    <property type="match status" value="1"/>
</dbReference>
<dbReference type="GO" id="GO:0016020">
    <property type="term" value="C:membrane"/>
    <property type="evidence" value="ECO:0007669"/>
    <property type="project" value="InterPro"/>
</dbReference>
<sequence length="247" mass="24488">MIGIVVVSHSAPLAAAAVDLALQMGGDSPPPIEVAAGTADAGFGTDAAEIAAAIDRVASEDGVLVLMDLGSAILSAEMAREFVQTDARIVLSPAPFVEGLVAAVVAAAAGSTLDVVAAQVRGALEAKRAQLGEDDGGANGAGSAASEASPAPSASAEESFEAVIRNPSGLHARPAAAFVRAVGRFDARVQVADLDAGSAPAAGDSLLALMSLGVRPGTRIRVSATGPQAREAVDELRRMVADGFGEL</sequence>
<comment type="catalytic activity">
    <reaction evidence="1">
        <text>dihydroxyacetone + phosphoenolpyruvate = dihydroxyacetone phosphate + pyruvate</text>
        <dbReference type="Rhea" id="RHEA:18381"/>
        <dbReference type="ChEBI" id="CHEBI:15361"/>
        <dbReference type="ChEBI" id="CHEBI:16016"/>
        <dbReference type="ChEBI" id="CHEBI:57642"/>
        <dbReference type="ChEBI" id="CHEBI:58702"/>
        <dbReference type="EC" id="2.7.1.121"/>
    </reaction>
</comment>
<dbReference type="PROSITE" id="PS51350">
    <property type="entry name" value="PTS_HPR_DOM"/>
    <property type="match status" value="1"/>
</dbReference>
<reference evidence="12" key="1">
    <citation type="submission" date="2019-09" db="EMBL/GenBank/DDBJ databases">
        <title>Mumia zhuanghuii sp. nov. isolated from the intestinal contents of plateau pika (Ochotona curzoniae) in the Qinghai-Tibet plateau of China.</title>
        <authorList>
            <person name="Tian Z."/>
        </authorList>
    </citation>
    <scope>NUCLEOTIDE SEQUENCE [LARGE SCALE GENOMIC DNA]</scope>
    <source>
        <strain evidence="12">L-031</strain>
    </source>
</reference>
<feature type="domain" description="HPr" evidence="10">
    <location>
        <begin position="157"/>
        <end position="247"/>
    </location>
</feature>
<dbReference type="NCBIfam" id="TIGR01003">
    <property type="entry name" value="PTS_HPr_family"/>
    <property type="match status" value="1"/>
</dbReference>
<dbReference type="PROSITE" id="PS00369">
    <property type="entry name" value="PTS_HPR_HIS"/>
    <property type="match status" value="1"/>
</dbReference>
<keyword evidence="12" id="KW-1185">Reference proteome</keyword>
<dbReference type="KEGG" id="mlz:F6J85_05530"/>
<dbReference type="RefSeq" id="WP_150924178.1">
    <property type="nucleotide sequence ID" value="NZ_CP044232.1"/>
</dbReference>
<dbReference type="SUPFAM" id="SSF55594">
    <property type="entry name" value="HPr-like"/>
    <property type="match status" value="1"/>
</dbReference>